<dbReference type="GO" id="GO:0032299">
    <property type="term" value="C:ribonuclease H2 complex"/>
    <property type="evidence" value="ECO:0000318"/>
    <property type="project" value="GO_Central"/>
</dbReference>
<feature type="compositionally biased region" description="Acidic residues" evidence="10">
    <location>
        <begin position="240"/>
        <end position="249"/>
    </location>
</feature>
<accession>B8C1R2</accession>
<dbReference type="InterPro" id="IPR023160">
    <property type="entry name" value="RNase_HII_hlx-loop-hlx_cap_dom"/>
</dbReference>
<dbReference type="GO" id="GO:0004523">
    <property type="term" value="F:RNA-DNA hybrid ribonuclease activity"/>
    <property type="evidence" value="ECO:0000318"/>
    <property type="project" value="GO_Central"/>
</dbReference>
<keyword evidence="5 8" id="KW-0479">Metal-binding</keyword>
<dbReference type="CDD" id="cd07181">
    <property type="entry name" value="RNase_HII_eukaryota_like"/>
    <property type="match status" value="1"/>
</dbReference>
<evidence type="ECO:0000256" key="8">
    <source>
        <dbReference type="PROSITE-ProRule" id="PRU01319"/>
    </source>
</evidence>
<dbReference type="FunFam" id="3.30.420.10:FF:000016">
    <property type="entry name" value="Ribonuclease"/>
    <property type="match status" value="1"/>
</dbReference>
<dbReference type="HOGENOM" id="CLU_036532_0_4_1"/>
<feature type="domain" description="RNase H type-2" evidence="11">
    <location>
        <begin position="1"/>
        <end position="225"/>
    </location>
</feature>
<evidence type="ECO:0000256" key="4">
    <source>
        <dbReference type="ARBA" id="ARBA00022722"/>
    </source>
</evidence>
<keyword evidence="13" id="KW-1185">Reference proteome</keyword>
<dbReference type="NCBIfam" id="TIGR00729">
    <property type="entry name" value="ribonuclease HII"/>
    <property type="match status" value="1"/>
</dbReference>
<dbReference type="STRING" id="35128.B8C1R2"/>
<dbReference type="Pfam" id="PF01351">
    <property type="entry name" value="RNase_HII"/>
    <property type="match status" value="1"/>
</dbReference>
<evidence type="ECO:0000313" key="13">
    <source>
        <dbReference type="Proteomes" id="UP000001449"/>
    </source>
</evidence>
<proteinExistence type="inferred from homology"/>
<dbReference type="InterPro" id="IPR036397">
    <property type="entry name" value="RNaseH_sf"/>
</dbReference>
<evidence type="ECO:0000256" key="2">
    <source>
        <dbReference type="ARBA" id="ARBA00001946"/>
    </source>
</evidence>
<dbReference type="EMBL" id="CM000642">
    <property type="protein sequence ID" value="EED92264.1"/>
    <property type="molecule type" value="Genomic_DNA"/>
</dbReference>
<evidence type="ECO:0000256" key="5">
    <source>
        <dbReference type="ARBA" id="ARBA00022723"/>
    </source>
</evidence>
<dbReference type="PANTHER" id="PTHR10954">
    <property type="entry name" value="RIBONUCLEASE H2 SUBUNIT A"/>
    <property type="match status" value="1"/>
</dbReference>
<feature type="binding site" evidence="8">
    <location>
        <position position="6"/>
    </location>
    <ligand>
        <name>a divalent metal cation</name>
        <dbReference type="ChEBI" id="CHEBI:60240"/>
    </ligand>
</feature>
<feature type="non-terminal residue" evidence="12">
    <location>
        <position position="249"/>
    </location>
</feature>
<evidence type="ECO:0000259" key="11">
    <source>
        <dbReference type="PROSITE" id="PS51975"/>
    </source>
</evidence>
<dbReference type="FunFam" id="1.10.10.460:FF:000001">
    <property type="entry name" value="Ribonuclease"/>
    <property type="match status" value="1"/>
</dbReference>
<reference evidence="12 13" key="2">
    <citation type="journal article" date="2008" name="Nature">
        <title>The Phaeodactylum genome reveals the evolutionary history of diatom genomes.</title>
        <authorList>
            <person name="Bowler C."/>
            <person name="Allen A.E."/>
            <person name="Badger J.H."/>
            <person name="Grimwood J."/>
            <person name="Jabbari K."/>
            <person name="Kuo A."/>
            <person name="Maheswari U."/>
            <person name="Martens C."/>
            <person name="Maumus F."/>
            <person name="Otillar R.P."/>
            <person name="Rayko E."/>
            <person name="Salamov A."/>
            <person name="Vandepoele K."/>
            <person name="Beszteri B."/>
            <person name="Gruber A."/>
            <person name="Heijde M."/>
            <person name="Katinka M."/>
            <person name="Mock T."/>
            <person name="Valentin K."/>
            <person name="Verret F."/>
            <person name="Berges J.A."/>
            <person name="Brownlee C."/>
            <person name="Cadoret J.P."/>
            <person name="Chiovitti A."/>
            <person name="Choi C.J."/>
            <person name="Coesel S."/>
            <person name="De Martino A."/>
            <person name="Detter J.C."/>
            <person name="Durkin C."/>
            <person name="Falciatore A."/>
            <person name="Fournet J."/>
            <person name="Haruta M."/>
            <person name="Huysman M.J."/>
            <person name="Jenkins B.D."/>
            <person name="Jiroutova K."/>
            <person name="Jorgensen R.E."/>
            <person name="Joubert Y."/>
            <person name="Kaplan A."/>
            <person name="Kroger N."/>
            <person name="Kroth P.G."/>
            <person name="La Roche J."/>
            <person name="Lindquist E."/>
            <person name="Lommer M."/>
            <person name="Martin-Jezequel V."/>
            <person name="Lopez P.J."/>
            <person name="Lucas S."/>
            <person name="Mangogna M."/>
            <person name="McGinnis K."/>
            <person name="Medlin L.K."/>
            <person name="Montsant A."/>
            <person name="Oudot-Le Secq M.P."/>
            <person name="Napoli C."/>
            <person name="Obornik M."/>
            <person name="Parker M.S."/>
            <person name="Petit J.L."/>
            <person name="Porcel B.M."/>
            <person name="Poulsen N."/>
            <person name="Robison M."/>
            <person name="Rychlewski L."/>
            <person name="Rynearson T.A."/>
            <person name="Schmutz J."/>
            <person name="Shapiro H."/>
            <person name="Siaut M."/>
            <person name="Stanley M."/>
            <person name="Sussman M.R."/>
            <person name="Taylor A.R."/>
            <person name="Vardi A."/>
            <person name="von Dassow P."/>
            <person name="Vyverman W."/>
            <person name="Willis A."/>
            <person name="Wyrwicz L.S."/>
            <person name="Rokhsar D.S."/>
            <person name="Weissenbach J."/>
            <person name="Armbrust E.V."/>
            <person name="Green B.R."/>
            <person name="Van de Peer Y."/>
            <person name="Grigoriev I.V."/>
        </authorList>
    </citation>
    <scope>NUCLEOTIDE SEQUENCE [LARGE SCALE GENOMIC DNA]</scope>
    <source>
        <strain evidence="12 13">CCMP1335</strain>
    </source>
</reference>
<dbReference type="RefSeq" id="XP_002290512.1">
    <property type="nucleotide sequence ID" value="XM_002290476.1"/>
</dbReference>
<dbReference type="EC" id="3.1.26.4" evidence="9"/>
<organism evidence="12 13">
    <name type="scientific">Thalassiosira pseudonana</name>
    <name type="common">Marine diatom</name>
    <name type="synonym">Cyclotella nana</name>
    <dbReference type="NCBI Taxonomy" id="35128"/>
    <lineage>
        <taxon>Eukaryota</taxon>
        <taxon>Sar</taxon>
        <taxon>Stramenopiles</taxon>
        <taxon>Ochrophyta</taxon>
        <taxon>Bacillariophyta</taxon>
        <taxon>Coscinodiscophyceae</taxon>
        <taxon>Thalassiosirophycidae</taxon>
        <taxon>Thalassiosirales</taxon>
        <taxon>Thalassiosiraceae</taxon>
        <taxon>Thalassiosira</taxon>
    </lineage>
</organism>
<dbReference type="eggNOG" id="KOG2299">
    <property type="taxonomic scope" value="Eukaryota"/>
</dbReference>
<feature type="binding site" evidence="8">
    <location>
        <position position="5"/>
    </location>
    <ligand>
        <name>a divalent metal cation</name>
        <dbReference type="ChEBI" id="CHEBI:60240"/>
    </ligand>
</feature>
<evidence type="ECO:0000256" key="7">
    <source>
        <dbReference type="ARBA" id="ARBA00022801"/>
    </source>
</evidence>
<feature type="non-terminal residue" evidence="12">
    <location>
        <position position="1"/>
    </location>
</feature>
<evidence type="ECO:0000256" key="3">
    <source>
        <dbReference type="ARBA" id="ARBA00007058"/>
    </source>
</evidence>
<keyword evidence="4 8" id="KW-0540">Nuclease</keyword>
<dbReference type="Proteomes" id="UP000001449">
    <property type="component" value="Chromosome 5"/>
</dbReference>
<dbReference type="SUPFAM" id="SSF53098">
    <property type="entry name" value="Ribonuclease H-like"/>
    <property type="match status" value="1"/>
</dbReference>
<dbReference type="OMA" id="REECRFF"/>
<dbReference type="GO" id="GO:0043137">
    <property type="term" value="P:DNA replication, removal of RNA primer"/>
    <property type="evidence" value="ECO:0000318"/>
    <property type="project" value="GO_Central"/>
</dbReference>
<keyword evidence="7 8" id="KW-0378">Hydrolase</keyword>
<comment type="similarity">
    <text evidence="3">Belongs to the RNase HII family. Eukaryotic subfamily.</text>
</comment>
<dbReference type="GO" id="GO:0046872">
    <property type="term" value="F:metal ion binding"/>
    <property type="evidence" value="ECO:0007669"/>
    <property type="project" value="UniProtKB-KW"/>
</dbReference>
<name>B8C1R2_THAPS</name>
<dbReference type="GeneID" id="7448459"/>
<dbReference type="FunCoup" id="B8C1R2">
    <property type="interactions" value="221"/>
</dbReference>
<reference evidence="12 13" key="1">
    <citation type="journal article" date="2004" name="Science">
        <title>The genome of the diatom Thalassiosira pseudonana: ecology, evolution, and metabolism.</title>
        <authorList>
            <person name="Armbrust E.V."/>
            <person name="Berges J.A."/>
            <person name="Bowler C."/>
            <person name="Green B.R."/>
            <person name="Martinez D."/>
            <person name="Putnam N.H."/>
            <person name="Zhou S."/>
            <person name="Allen A.E."/>
            <person name="Apt K.E."/>
            <person name="Bechner M."/>
            <person name="Brzezinski M.A."/>
            <person name="Chaal B.K."/>
            <person name="Chiovitti A."/>
            <person name="Davis A.K."/>
            <person name="Demarest M.S."/>
            <person name="Detter J.C."/>
            <person name="Glavina T."/>
            <person name="Goodstein D."/>
            <person name="Hadi M.Z."/>
            <person name="Hellsten U."/>
            <person name="Hildebrand M."/>
            <person name="Jenkins B.D."/>
            <person name="Jurka J."/>
            <person name="Kapitonov V.V."/>
            <person name="Kroger N."/>
            <person name="Lau W.W."/>
            <person name="Lane T.W."/>
            <person name="Larimer F.W."/>
            <person name="Lippmeier J.C."/>
            <person name="Lucas S."/>
            <person name="Medina M."/>
            <person name="Montsant A."/>
            <person name="Obornik M."/>
            <person name="Parker M.S."/>
            <person name="Palenik B."/>
            <person name="Pazour G.J."/>
            <person name="Richardson P.M."/>
            <person name="Rynearson T.A."/>
            <person name="Saito M.A."/>
            <person name="Schwartz D.C."/>
            <person name="Thamatrakoln K."/>
            <person name="Valentin K."/>
            <person name="Vardi A."/>
            <person name="Wilkerson F.P."/>
            <person name="Rokhsar D.S."/>
        </authorList>
    </citation>
    <scope>NUCLEOTIDE SEQUENCE [LARGE SCALE GENOMIC DNA]</scope>
    <source>
        <strain evidence="12 13">CCMP1335</strain>
    </source>
</reference>
<dbReference type="InParanoid" id="B8C1R2"/>
<keyword evidence="6 8" id="KW-0255">Endonuclease</keyword>
<feature type="compositionally biased region" description="Basic and acidic residues" evidence="10">
    <location>
        <begin position="221"/>
        <end position="239"/>
    </location>
</feature>
<comment type="catalytic activity">
    <reaction evidence="1 8 9">
        <text>Endonucleolytic cleavage to 5'-phosphomonoester.</text>
        <dbReference type="EC" id="3.1.26.4"/>
    </reaction>
</comment>
<dbReference type="Gene3D" id="1.10.10.460">
    <property type="entry name" value="Ribonuclease hii. Domain 2"/>
    <property type="match status" value="1"/>
</dbReference>
<dbReference type="PANTHER" id="PTHR10954:SF7">
    <property type="entry name" value="RIBONUCLEASE H2 SUBUNIT A"/>
    <property type="match status" value="1"/>
</dbReference>
<gene>
    <name evidence="12" type="ORF">THAPSDRAFT_17008</name>
</gene>
<evidence type="ECO:0000256" key="9">
    <source>
        <dbReference type="RuleBase" id="RU003515"/>
    </source>
</evidence>
<evidence type="ECO:0000256" key="10">
    <source>
        <dbReference type="SAM" id="MobiDB-lite"/>
    </source>
</evidence>
<dbReference type="GO" id="GO:0003723">
    <property type="term" value="F:RNA binding"/>
    <property type="evidence" value="ECO:0007669"/>
    <property type="project" value="UniProtKB-UniRule"/>
</dbReference>
<protein>
    <recommendedName>
        <fullName evidence="9">Ribonuclease</fullName>
        <ecNumber evidence="9">3.1.26.4</ecNumber>
    </recommendedName>
</protein>
<dbReference type="KEGG" id="tps:THAPSDRAFT_17008"/>
<sequence>ILGIDEAGRGPVLGPMTYAAAYWSPTATDIPEGFNDSKQLSAEKRASLFDEIKRSDSIGFVLRVLHASEISRNMLRSEPYNLNAMSHDAAMEMIWAVLDSGVKIETAYIDTVGMPDAYRSKLERVFQGHNIEFIVEKKADAKYAPCSAASVVAKESRDTLIANWKWTETSYEPKDGRNFGSGYPSDPKCTTWMENNLNVDAPFGYPDFVRFSWGPAKKALKGGEEGGGKKSGDPIVKWEADEDEEDESG</sequence>
<dbReference type="PaxDb" id="35128-Thaps17008"/>
<comment type="cofactor">
    <cofactor evidence="2">
        <name>Mg(2+)</name>
        <dbReference type="ChEBI" id="CHEBI:18420"/>
    </cofactor>
</comment>
<dbReference type="InterPro" id="IPR012337">
    <property type="entry name" value="RNaseH-like_sf"/>
</dbReference>
<evidence type="ECO:0000256" key="6">
    <source>
        <dbReference type="ARBA" id="ARBA00022759"/>
    </source>
</evidence>
<evidence type="ECO:0000256" key="1">
    <source>
        <dbReference type="ARBA" id="ARBA00000077"/>
    </source>
</evidence>
<comment type="cofactor">
    <cofactor evidence="8">
        <name>Mn(2+)</name>
        <dbReference type="ChEBI" id="CHEBI:29035"/>
    </cofactor>
    <cofactor evidence="8">
        <name>Mg(2+)</name>
        <dbReference type="ChEBI" id="CHEBI:18420"/>
    </cofactor>
    <text evidence="8">Manganese or magnesium. Binds 1 divalent metal ion per monomer in the absence of substrate. May bind a second metal ion after substrate binding.</text>
</comment>
<dbReference type="InterPro" id="IPR001352">
    <property type="entry name" value="RNase_HII/HIII"/>
</dbReference>
<dbReference type="AlphaFoldDB" id="B8C1R2"/>
<dbReference type="GO" id="GO:0006298">
    <property type="term" value="P:mismatch repair"/>
    <property type="evidence" value="ECO:0000318"/>
    <property type="project" value="GO_Central"/>
</dbReference>
<comment type="function">
    <text evidence="9">Endonuclease that specifically degrades the RNA of RNA-DNA hybrids.</text>
</comment>
<dbReference type="Gene3D" id="3.30.420.10">
    <property type="entry name" value="Ribonuclease H-like superfamily/Ribonuclease H"/>
    <property type="match status" value="1"/>
</dbReference>
<evidence type="ECO:0000313" key="12">
    <source>
        <dbReference type="EMBL" id="EED92264.1"/>
    </source>
</evidence>
<dbReference type="InterPro" id="IPR004649">
    <property type="entry name" value="RNase_H2_suA"/>
</dbReference>
<feature type="binding site" evidence="8">
    <location>
        <position position="110"/>
    </location>
    <ligand>
        <name>a divalent metal cation</name>
        <dbReference type="ChEBI" id="CHEBI:60240"/>
    </ligand>
</feature>
<dbReference type="InterPro" id="IPR024567">
    <property type="entry name" value="RNase_HII/HIII_dom"/>
</dbReference>
<feature type="region of interest" description="Disordered" evidence="10">
    <location>
        <begin position="219"/>
        <end position="249"/>
    </location>
</feature>
<dbReference type="PROSITE" id="PS51975">
    <property type="entry name" value="RNASE_H_2"/>
    <property type="match status" value="1"/>
</dbReference>